<dbReference type="Pfam" id="PF06580">
    <property type="entry name" value="His_kinase"/>
    <property type="match status" value="1"/>
</dbReference>
<dbReference type="EMBL" id="CP025096">
    <property type="protein sequence ID" value="AUD05814.1"/>
    <property type="molecule type" value="Genomic_DNA"/>
</dbReference>
<sequence length="373" mass="43144">MAKTAGDNLTNRQRWQLATTVFAIYWPIRLYVAVNQFSLALIGKVWPFWIMEIVVTILFFGLWLTVIDWFQQRIFRLFHKGFLIEFDLPAQLATLLLAGGLAVLFNMGFYRLWMEMAQLTPIRESTAVHSPVDLRRSNRFTDGGQHQKFDNGLTIMAMLAAFYLAANRRGYKQLEDIRFKAEQLKQEAAQAQFVALKNQVNPHFLFNSFSILSSLIAVNPKLSVQFVGQLAKSYRYVLEQHEAHCVKLQQELDFMKAYTFLLHIRFGDKFQVTTTIPQEQANRYSIAPLTLQLLIENAVKHNQMSSEAPLLVTIDIEQDCLRIRNLIRLRRNSEASTGLGLKNIIKRYQLLTDRPILIEDKADVFMVKIPLLE</sequence>
<keyword evidence="1" id="KW-0472">Membrane</keyword>
<dbReference type="Proteomes" id="UP000232883">
    <property type="component" value="Chromosome"/>
</dbReference>
<evidence type="ECO:0000256" key="1">
    <source>
        <dbReference type="SAM" id="Phobius"/>
    </source>
</evidence>
<evidence type="ECO:0000313" key="3">
    <source>
        <dbReference type="EMBL" id="AUD05814.1"/>
    </source>
</evidence>
<dbReference type="GO" id="GO:0000155">
    <property type="term" value="F:phosphorelay sensor kinase activity"/>
    <property type="evidence" value="ECO:0007669"/>
    <property type="project" value="InterPro"/>
</dbReference>
<protein>
    <submittedName>
        <fullName evidence="3">Histidine kinase</fullName>
    </submittedName>
</protein>
<accession>A0A2K8Z7J9</accession>
<gene>
    <name evidence="3" type="ORF">CWM47_30590</name>
</gene>
<dbReference type="KEGG" id="spir:CWM47_30590"/>
<dbReference type="InterPro" id="IPR010559">
    <property type="entry name" value="Sig_transdc_His_kin_internal"/>
</dbReference>
<organism evidence="3 4">
    <name type="scientific">Spirosoma pollinicola</name>
    <dbReference type="NCBI Taxonomy" id="2057025"/>
    <lineage>
        <taxon>Bacteria</taxon>
        <taxon>Pseudomonadati</taxon>
        <taxon>Bacteroidota</taxon>
        <taxon>Cytophagia</taxon>
        <taxon>Cytophagales</taxon>
        <taxon>Cytophagaceae</taxon>
        <taxon>Spirosoma</taxon>
    </lineage>
</organism>
<feature type="domain" description="Signal transduction histidine kinase internal region" evidence="2">
    <location>
        <begin position="191"/>
        <end position="270"/>
    </location>
</feature>
<evidence type="ECO:0000313" key="4">
    <source>
        <dbReference type="Proteomes" id="UP000232883"/>
    </source>
</evidence>
<keyword evidence="1" id="KW-0812">Transmembrane</keyword>
<name>A0A2K8Z7J9_9BACT</name>
<feature type="transmembrane region" description="Helical" evidence="1">
    <location>
        <begin position="48"/>
        <end position="71"/>
    </location>
</feature>
<feature type="transmembrane region" description="Helical" evidence="1">
    <location>
        <begin position="21"/>
        <end position="42"/>
    </location>
</feature>
<dbReference type="PANTHER" id="PTHR34220">
    <property type="entry name" value="SENSOR HISTIDINE KINASE YPDA"/>
    <property type="match status" value="1"/>
</dbReference>
<dbReference type="OrthoDB" id="927174at2"/>
<keyword evidence="3" id="KW-0808">Transferase</keyword>
<keyword evidence="3" id="KW-0418">Kinase</keyword>
<keyword evidence="1" id="KW-1133">Transmembrane helix</keyword>
<keyword evidence="4" id="KW-1185">Reference proteome</keyword>
<dbReference type="RefSeq" id="WP_100992366.1">
    <property type="nucleotide sequence ID" value="NZ_CP025096.1"/>
</dbReference>
<feature type="transmembrane region" description="Helical" evidence="1">
    <location>
        <begin position="92"/>
        <end position="113"/>
    </location>
</feature>
<dbReference type="PANTHER" id="PTHR34220:SF7">
    <property type="entry name" value="SENSOR HISTIDINE KINASE YPDA"/>
    <property type="match status" value="1"/>
</dbReference>
<reference evidence="3 4" key="1">
    <citation type="submission" date="2017-11" db="EMBL/GenBank/DDBJ databases">
        <title>Taxonomic description and genome sequences of Spirosoma HA7 sp. nov., isolated from pollen microhabitat of Corylus avellana.</title>
        <authorList>
            <person name="Ambika Manirajan B."/>
            <person name="Suarez C."/>
            <person name="Ratering S."/>
            <person name="Geissler-Plaum R."/>
            <person name="Cardinale M."/>
            <person name="Sylvia S."/>
        </authorList>
    </citation>
    <scope>NUCLEOTIDE SEQUENCE [LARGE SCALE GENOMIC DNA]</scope>
    <source>
        <strain evidence="3 4">HA7</strain>
    </source>
</reference>
<proteinExistence type="predicted"/>
<evidence type="ECO:0000259" key="2">
    <source>
        <dbReference type="Pfam" id="PF06580"/>
    </source>
</evidence>
<dbReference type="GO" id="GO:0016020">
    <property type="term" value="C:membrane"/>
    <property type="evidence" value="ECO:0007669"/>
    <property type="project" value="InterPro"/>
</dbReference>
<dbReference type="AlphaFoldDB" id="A0A2K8Z7J9"/>
<dbReference type="InterPro" id="IPR050640">
    <property type="entry name" value="Bact_2-comp_sensor_kinase"/>
</dbReference>